<dbReference type="PRINTS" id="PR00344">
    <property type="entry name" value="BCTRLSENSOR"/>
</dbReference>
<evidence type="ECO:0000256" key="4">
    <source>
        <dbReference type="ARBA" id="ARBA00022679"/>
    </source>
</evidence>
<evidence type="ECO:0000256" key="1">
    <source>
        <dbReference type="ARBA" id="ARBA00000085"/>
    </source>
</evidence>
<feature type="transmembrane region" description="Helical" evidence="7">
    <location>
        <begin position="103"/>
        <end position="120"/>
    </location>
</feature>
<dbReference type="CDD" id="cd00082">
    <property type="entry name" value="HisKA"/>
    <property type="match status" value="1"/>
</dbReference>
<feature type="transmembrane region" description="Helical" evidence="7">
    <location>
        <begin position="33"/>
        <end position="51"/>
    </location>
</feature>
<dbReference type="InterPro" id="IPR003594">
    <property type="entry name" value="HATPase_dom"/>
</dbReference>
<dbReference type="InterPro" id="IPR005467">
    <property type="entry name" value="His_kinase_dom"/>
</dbReference>
<evidence type="ECO:0000313" key="9">
    <source>
        <dbReference type="EMBL" id="SMP63459.1"/>
    </source>
</evidence>
<dbReference type="Pfam" id="PF00512">
    <property type="entry name" value="HisKA"/>
    <property type="match status" value="1"/>
</dbReference>
<feature type="transmembrane region" description="Helical" evidence="7">
    <location>
        <begin position="10"/>
        <end position="27"/>
    </location>
</feature>
<evidence type="ECO:0000256" key="2">
    <source>
        <dbReference type="ARBA" id="ARBA00012438"/>
    </source>
</evidence>
<evidence type="ECO:0000256" key="7">
    <source>
        <dbReference type="SAM" id="Phobius"/>
    </source>
</evidence>
<sequence length="503" mass="57282">MNRVKENNKLLSAFMYAALLVSLYLMTSNFLLFHAYAEGFAIVIAVLMFVITWNARHYIDDHYLHFIGLAYLFIANIDFLHVLGYTGMNIFPNYDYHANQLWVLGRYMESLTLLAGFYYLHQKKKCSELWVMMVYTLISALGILAIFVWKIFPEAFIAGVGQTPFKIISGYMVMGILMLVLVGLRYYRDHFGPHLVRLIGLSVAMTIISELFFTFYIDNYGISNVMGHYFKIISFYLIYKSIVEKGIQEPYEIIFRRLEKKRSQLTKANETKMKLFSIIGHDLRSPFNNLLGVVEVLTNDPRAFDPEEQKELFNELHETTKETYSLVNNLLSWASVNMEGLKLDTMEISPMEIMDEAVNGLKGILEKKALQINISGDPELTIMADAKSAEAIIRNLMSNAIKFSHTGGHINLSVHQDSREVIIQVQDHGVGMTPEQVEKLLVSEINESTVGTANERGTGLGFNIVREFVQLNQGRLEIDSQVDQGTVIRLFFQSPPRGLAAGR</sequence>
<comment type="caution">
    <text evidence="9">The sequence shown here is derived from an EMBL/GenBank/DDBJ whole genome shotgun (WGS) entry which is preliminary data.</text>
</comment>
<keyword evidence="10" id="KW-1185">Reference proteome</keyword>
<dbReference type="InterPro" id="IPR004358">
    <property type="entry name" value="Sig_transdc_His_kin-like_C"/>
</dbReference>
<feature type="transmembrane region" description="Helical" evidence="7">
    <location>
        <begin position="132"/>
        <end position="152"/>
    </location>
</feature>
<dbReference type="AlphaFoldDB" id="A0AA45WXA0"/>
<feature type="transmembrane region" description="Helical" evidence="7">
    <location>
        <begin position="63"/>
        <end position="83"/>
    </location>
</feature>
<keyword evidence="7" id="KW-1133">Transmembrane helix</keyword>
<dbReference type="PANTHER" id="PTHR43711">
    <property type="entry name" value="TWO-COMPONENT HISTIDINE KINASE"/>
    <property type="match status" value="1"/>
</dbReference>
<evidence type="ECO:0000256" key="6">
    <source>
        <dbReference type="ARBA" id="ARBA00023012"/>
    </source>
</evidence>
<dbReference type="Proteomes" id="UP001158066">
    <property type="component" value="Unassembled WGS sequence"/>
</dbReference>
<organism evidence="9 10">
    <name type="scientific">Anoxynatronum buryatiense</name>
    <dbReference type="NCBI Taxonomy" id="489973"/>
    <lineage>
        <taxon>Bacteria</taxon>
        <taxon>Bacillati</taxon>
        <taxon>Bacillota</taxon>
        <taxon>Clostridia</taxon>
        <taxon>Eubacteriales</taxon>
        <taxon>Clostridiaceae</taxon>
        <taxon>Anoxynatronum</taxon>
    </lineage>
</organism>
<dbReference type="RefSeq" id="WP_283409948.1">
    <property type="nucleotide sequence ID" value="NZ_FXUF01000011.1"/>
</dbReference>
<name>A0AA45WXA0_9CLOT</name>
<keyword evidence="6" id="KW-0902">Two-component regulatory system</keyword>
<accession>A0AA45WXA0</accession>
<comment type="catalytic activity">
    <reaction evidence="1">
        <text>ATP + protein L-histidine = ADP + protein N-phospho-L-histidine.</text>
        <dbReference type="EC" id="2.7.13.3"/>
    </reaction>
</comment>
<dbReference type="GO" id="GO:0000155">
    <property type="term" value="F:phosphorelay sensor kinase activity"/>
    <property type="evidence" value="ECO:0007669"/>
    <property type="project" value="InterPro"/>
</dbReference>
<evidence type="ECO:0000256" key="5">
    <source>
        <dbReference type="ARBA" id="ARBA00022777"/>
    </source>
</evidence>
<dbReference type="Pfam" id="PF02518">
    <property type="entry name" value="HATPase_c"/>
    <property type="match status" value="1"/>
</dbReference>
<protein>
    <recommendedName>
        <fullName evidence="2">histidine kinase</fullName>
        <ecNumber evidence="2">2.7.13.3</ecNumber>
    </recommendedName>
</protein>
<dbReference type="SMART" id="SM00388">
    <property type="entry name" value="HisKA"/>
    <property type="match status" value="1"/>
</dbReference>
<dbReference type="EC" id="2.7.13.3" evidence="2"/>
<feature type="transmembrane region" description="Helical" evidence="7">
    <location>
        <begin position="164"/>
        <end position="184"/>
    </location>
</feature>
<dbReference type="SMART" id="SM00387">
    <property type="entry name" value="HATPase_c"/>
    <property type="match status" value="1"/>
</dbReference>
<dbReference type="SUPFAM" id="SSF47384">
    <property type="entry name" value="Homodimeric domain of signal transducing histidine kinase"/>
    <property type="match status" value="1"/>
</dbReference>
<dbReference type="PROSITE" id="PS50109">
    <property type="entry name" value="HIS_KIN"/>
    <property type="match status" value="1"/>
</dbReference>
<keyword evidence="3" id="KW-0597">Phosphoprotein</keyword>
<dbReference type="SUPFAM" id="SSF55874">
    <property type="entry name" value="ATPase domain of HSP90 chaperone/DNA topoisomerase II/histidine kinase"/>
    <property type="match status" value="1"/>
</dbReference>
<dbReference type="InterPro" id="IPR036097">
    <property type="entry name" value="HisK_dim/P_sf"/>
</dbReference>
<reference evidence="9" key="1">
    <citation type="submission" date="2017-05" db="EMBL/GenBank/DDBJ databases">
        <authorList>
            <person name="Varghese N."/>
            <person name="Submissions S."/>
        </authorList>
    </citation>
    <scope>NUCLEOTIDE SEQUENCE</scope>
    <source>
        <strain evidence="9">Su22</strain>
    </source>
</reference>
<dbReference type="Gene3D" id="1.10.287.130">
    <property type="match status" value="1"/>
</dbReference>
<dbReference type="InterPro" id="IPR050736">
    <property type="entry name" value="Sensor_HK_Regulatory"/>
</dbReference>
<keyword evidence="7" id="KW-0472">Membrane</keyword>
<keyword evidence="5 9" id="KW-0418">Kinase</keyword>
<keyword evidence="7" id="KW-0812">Transmembrane</keyword>
<dbReference type="PANTHER" id="PTHR43711:SF26">
    <property type="entry name" value="SENSOR HISTIDINE KINASE RCSC"/>
    <property type="match status" value="1"/>
</dbReference>
<evidence type="ECO:0000259" key="8">
    <source>
        <dbReference type="PROSITE" id="PS50109"/>
    </source>
</evidence>
<dbReference type="Gene3D" id="3.30.565.10">
    <property type="entry name" value="Histidine kinase-like ATPase, C-terminal domain"/>
    <property type="match status" value="1"/>
</dbReference>
<keyword evidence="4" id="KW-0808">Transferase</keyword>
<dbReference type="Pfam" id="PF17159">
    <property type="entry name" value="MASE3"/>
    <property type="match status" value="1"/>
</dbReference>
<dbReference type="InterPro" id="IPR003661">
    <property type="entry name" value="HisK_dim/P_dom"/>
</dbReference>
<feature type="transmembrane region" description="Helical" evidence="7">
    <location>
        <begin position="196"/>
        <end position="217"/>
    </location>
</feature>
<gene>
    <name evidence="9" type="ORF">SAMN06296020_11125</name>
</gene>
<dbReference type="EMBL" id="FXUF01000011">
    <property type="protein sequence ID" value="SMP63459.1"/>
    <property type="molecule type" value="Genomic_DNA"/>
</dbReference>
<evidence type="ECO:0000313" key="10">
    <source>
        <dbReference type="Proteomes" id="UP001158066"/>
    </source>
</evidence>
<evidence type="ECO:0000256" key="3">
    <source>
        <dbReference type="ARBA" id="ARBA00022553"/>
    </source>
</evidence>
<feature type="domain" description="Histidine kinase" evidence="8">
    <location>
        <begin position="278"/>
        <end position="496"/>
    </location>
</feature>
<dbReference type="InterPro" id="IPR033425">
    <property type="entry name" value="MASE3"/>
</dbReference>
<dbReference type="InterPro" id="IPR036890">
    <property type="entry name" value="HATPase_C_sf"/>
</dbReference>
<proteinExistence type="predicted"/>